<feature type="region of interest" description="Disordered" evidence="6">
    <location>
        <begin position="1"/>
        <end position="65"/>
    </location>
</feature>
<keyword evidence="8" id="KW-1185">Reference proteome</keyword>
<evidence type="ECO:0000313" key="7">
    <source>
        <dbReference type="EMBL" id="WAR02432.1"/>
    </source>
</evidence>
<dbReference type="PANTHER" id="PTHR14728">
    <property type="entry name" value="PROTEIN AURORA BOREALIS"/>
    <property type="match status" value="1"/>
</dbReference>
<feature type="compositionally biased region" description="Acidic residues" evidence="6">
    <location>
        <begin position="425"/>
        <end position="439"/>
    </location>
</feature>
<evidence type="ECO:0000256" key="3">
    <source>
        <dbReference type="ARBA" id="ARBA00022618"/>
    </source>
</evidence>
<feature type="region of interest" description="Disordered" evidence="6">
    <location>
        <begin position="295"/>
        <end position="324"/>
    </location>
</feature>
<feature type="compositionally biased region" description="Basic and acidic residues" evidence="6">
    <location>
        <begin position="1"/>
        <end position="10"/>
    </location>
</feature>
<comment type="similarity">
    <text evidence="1">Belongs to the BORA family.</text>
</comment>
<keyword evidence="4" id="KW-0498">Mitosis</keyword>
<accession>A0ABY7E0A2</accession>
<dbReference type="Proteomes" id="UP001164746">
    <property type="component" value="Chromosome 4"/>
</dbReference>
<feature type="compositionally biased region" description="Low complexity" evidence="6">
    <location>
        <begin position="608"/>
        <end position="617"/>
    </location>
</feature>
<evidence type="ECO:0000256" key="1">
    <source>
        <dbReference type="ARBA" id="ARBA00010963"/>
    </source>
</evidence>
<feature type="region of interest" description="Disordered" evidence="6">
    <location>
        <begin position="108"/>
        <end position="145"/>
    </location>
</feature>
<keyword evidence="3" id="KW-0132">Cell division</keyword>
<reference evidence="7" key="1">
    <citation type="submission" date="2022-11" db="EMBL/GenBank/DDBJ databases">
        <title>Centuries of genome instability and evolution in soft-shell clam transmissible cancer (bioRxiv).</title>
        <authorList>
            <person name="Hart S.F.M."/>
            <person name="Yonemitsu M.A."/>
            <person name="Giersch R.M."/>
            <person name="Beal B.F."/>
            <person name="Arriagada G."/>
            <person name="Davis B.W."/>
            <person name="Ostrander E.A."/>
            <person name="Goff S.P."/>
            <person name="Metzger M.J."/>
        </authorList>
    </citation>
    <scope>NUCLEOTIDE SEQUENCE</scope>
    <source>
        <strain evidence="7">MELC-2E11</strain>
        <tissue evidence="7">Siphon/mantle</tissue>
    </source>
</reference>
<dbReference type="PANTHER" id="PTHR14728:SF2">
    <property type="entry name" value="PROTEIN AURORA BOREALIS"/>
    <property type="match status" value="1"/>
</dbReference>
<evidence type="ECO:0000313" key="8">
    <source>
        <dbReference type="Proteomes" id="UP001164746"/>
    </source>
</evidence>
<evidence type="ECO:0000256" key="2">
    <source>
        <dbReference type="ARBA" id="ARBA00020055"/>
    </source>
</evidence>
<gene>
    <name evidence="7" type="ORF">MAR_008990</name>
</gene>
<feature type="region of interest" description="Disordered" evidence="6">
    <location>
        <begin position="420"/>
        <end position="447"/>
    </location>
</feature>
<sequence>MDDIGPERSPRNQPLSPDYASSHRPLPLPIYSPIVSDRLPDEGASPGCKCAGPSPSPAGKRFPGVSSNARNNIYMKTLMNSPYHKSYTPLSATPGPSYTTPVRVLRSDKHEGPIPSTGTQSPKPHPVSTPQGSRPPVAPRKYATPKNLVNPFDPGVDDLHLPAYMSPGFFSVTSTPASGPVHEEMMQDLQGSIQKSLPPKQGTVDATCQTVLSLPVNFDLGAILGAYMTGESENGNQEMLSTSSLRRKLFFHGDTSSLAPSPVKSVAGEIGGVPDSPLFSKQQPNWDHVTPLKNTPAFSSSPIKSAGTPQHRRCSSDPEFLASPELSPIVHGNMHKSSGRRSRSSGMFEVHQQIDFDAVSPVSGDDAPQGPHSPMSPIPFGSLSPEENLGEELRPKFEDSPGFSPIRPPKTPIRKILRKSQEESYIQDDACDSDVDEESVTPVSAYPGSTHTVSISLTPVEHLSPIHGPSTVYRNTNTITKSHSCTDLQTRMDFEAGGAPRENILTSSLCDTRDFTVSFRDDTHQQTSLYNQDTGYQTASLQSTNPESVSLHTNLTNQFGSLPFNLTNQESAFQNLSHIAANQDKPPVMSLASHLSRISGHDSDDDGNNSNNNGRSSPLFPTKQKLLFMDDELDLQDTPKNIIPTRLQFDDSALPDEFDSRQMEVDSSKLTGLDCVVTSQEEVVLSRARETLAMANSLYPQTKLTSSLSASVQQRLPPVYMSKVSHEDRPGKEKMSASELAFSIIQRAGEDLAKYGSMIRDNKTQEMTMEDKYEPESNLI</sequence>
<feature type="region of interest" description="Disordered" evidence="6">
    <location>
        <begin position="590"/>
        <end position="620"/>
    </location>
</feature>
<dbReference type="InterPro" id="IPR023252">
    <property type="entry name" value="Aurora_borealis_protein"/>
</dbReference>
<proteinExistence type="inferred from homology"/>
<feature type="region of interest" description="Disordered" evidence="6">
    <location>
        <begin position="359"/>
        <end position="388"/>
    </location>
</feature>
<evidence type="ECO:0000256" key="4">
    <source>
        <dbReference type="ARBA" id="ARBA00022776"/>
    </source>
</evidence>
<evidence type="ECO:0000256" key="6">
    <source>
        <dbReference type="SAM" id="MobiDB-lite"/>
    </source>
</evidence>
<feature type="compositionally biased region" description="Polar residues" evidence="6">
    <location>
        <begin position="116"/>
        <end position="132"/>
    </location>
</feature>
<dbReference type="Pfam" id="PF15280">
    <property type="entry name" value="BORA_N"/>
    <property type="match status" value="1"/>
</dbReference>
<protein>
    <recommendedName>
        <fullName evidence="2">Protein aurora borealis</fullName>
    </recommendedName>
</protein>
<dbReference type="EMBL" id="CP111015">
    <property type="protein sequence ID" value="WAR02432.1"/>
    <property type="molecule type" value="Genomic_DNA"/>
</dbReference>
<organism evidence="7 8">
    <name type="scientific">Mya arenaria</name>
    <name type="common">Soft-shell clam</name>
    <dbReference type="NCBI Taxonomy" id="6604"/>
    <lineage>
        <taxon>Eukaryota</taxon>
        <taxon>Metazoa</taxon>
        <taxon>Spiralia</taxon>
        <taxon>Lophotrochozoa</taxon>
        <taxon>Mollusca</taxon>
        <taxon>Bivalvia</taxon>
        <taxon>Autobranchia</taxon>
        <taxon>Heteroconchia</taxon>
        <taxon>Euheterodonta</taxon>
        <taxon>Imparidentia</taxon>
        <taxon>Neoheterodontei</taxon>
        <taxon>Myida</taxon>
        <taxon>Myoidea</taxon>
        <taxon>Myidae</taxon>
        <taxon>Mya</taxon>
    </lineage>
</organism>
<evidence type="ECO:0000256" key="5">
    <source>
        <dbReference type="ARBA" id="ARBA00023306"/>
    </source>
</evidence>
<name>A0ABY7E0A2_MYAAR</name>
<keyword evidence="5" id="KW-0131">Cell cycle</keyword>